<name>A0A1G6X2N9_9ACTN</name>
<sequence length="52" mass="5510">MLSTLTTTVLAAEETHHEVNQALAWGIGVLTLGILFGLIFALMAFGAGREHS</sequence>
<accession>A0A1G6X2N9</accession>
<dbReference type="Proteomes" id="UP000199034">
    <property type="component" value="Unassembled WGS sequence"/>
</dbReference>
<protein>
    <submittedName>
        <fullName evidence="1">Uncharacterized protein</fullName>
    </submittedName>
</protein>
<dbReference type="RefSeq" id="WP_170867131.1">
    <property type="nucleotide sequence ID" value="NZ_FMZM01000010.1"/>
</dbReference>
<proteinExistence type="predicted"/>
<keyword evidence="2" id="KW-1185">Reference proteome</keyword>
<evidence type="ECO:0000313" key="2">
    <source>
        <dbReference type="Proteomes" id="UP000199034"/>
    </source>
</evidence>
<dbReference type="AlphaFoldDB" id="A0A1G6X2N9"/>
<dbReference type="STRING" id="1045774.SAMN05421872_110123"/>
<gene>
    <name evidence="1" type="ORF">SAMN05421872_110123</name>
</gene>
<reference evidence="1 2" key="1">
    <citation type="submission" date="2016-10" db="EMBL/GenBank/DDBJ databases">
        <authorList>
            <person name="de Groot N.N."/>
        </authorList>
    </citation>
    <scope>NUCLEOTIDE SEQUENCE [LARGE SCALE GENOMIC DNA]</scope>
    <source>
        <strain evidence="1 2">CGMCC 4.6858</strain>
    </source>
</reference>
<evidence type="ECO:0000313" key="1">
    <source>
        <dbReference type="EMBL" id="SDD71556.1"/>
    </source>
</evidence>
<organism evidence="1 2">
    <name type="scientific">Nocardioides lianchengensis</name>
    <dbReference type="NCBI Taxonomy" id="1045774"/>
    <lineage>
        <taxon>Bacteria</taxon>
        <taxon>Bacillati</taxon>
        <taxon>Actinomycetota</taxon>
        <taxon>Actinomycetes</taxon>
        <taxon>Propionibacteriales</taxon>
        <taxon>Nocardioidaceae</taxon>
        <taxon>Nocardioides</taxon>
    </lineage>
</organism>
<dbReference type="EMBL" id="FMZM01000010">
    <property type="protein sequence ID" value="SDD71556.1"/>
    <property type="molecule type" value="Genomic_DNA"/>
</dbReference>